<dbReference type="OrthoDB" id="337762at2"/>
<evidence type="ECO:0000313" key="2">
    <source>
        <dbReference type="Proteomes" id="UP000247612"/>
    </source>
</evidence>
<dbReference type="STRING" id="1034346.GCA_000313565_02438"/>
<organism evidence="1 2">
    <name type="scientific">Dielma fastidiosa</name>
    <dbReference type="NCBI Taxonomy" id="1034346"/>
    <lineage>
        <taxon>Bacteria</taxon>
        <taxon>Bacillati</taxon>
        <taxon>Bacillota</taxon>
        <taxon>Erysipelotrichia</taxon>
        <taxon>Erysipelotrichales</taxon>
        <taxon>Erysipelotrichaceae</taxon>
        <taxon>Dielma</taxon>
    </lineage>
</organism>
<dbReference type="EMBL" id="QJKH01000002">
    <property type="protein sequence ID" value="PXX81007.1"/>
    <property type="molecule type" value="Genomic_DNA"/>
</dbReference>
<name>A0A318LH38_9FIRM</name>
<sequence>MRAASVSFCFTPDNAVYLNGYEKRRCLSEGVHQDLMATVLLLEDVEKTAIISFDLCGIDQDLIQRIAGFSNFSTDQLFVCATHTHASLNEFPLYLSFGQLAMRSPNENIRSELARQTAKALLEAERELEEVIPYSKVAQAAGLYANRNDPSGLVDRFLNLLLFQTHDGRNKGCILHFNAHPTVLDYHNTLISPDFIGTTRNLMTAQFRCPITMINGACADVSTRFTRRDASIAECERIGTELYHRISDCTDLKKLDPALSLKHRIYQAATCVYLPELKMDLSILELGELVLFGFPGEISVRFSREIKQLFDERRVLVCGYTNDYLGYFIDKEDARDTYEAKICTLQPEESTTFIEWLKTTLTFL</sequence>
<comment type="caution">
    <text evidence="1">The sequence shown here is derived from an EMBL/GenBank/DDBJ whole genome shotgun (WGS) entry which is preliminary data.</text>
</comment>
<dbReference type="AlphaFoldDB" id="A0A318LH38"/>
<gene>
    <name evidence="1" type="ORF">DES51_102125</name>
</gene>
<dbReference type="Proteomes" id="UP000247612">
    <property type="component" value="Unassembled WGS sequence"/>
</dbReference>
<proteinExistence type="predicted"/>
<accession>A0A318LH38</accession>
<reference evidence="1 2" key="1">
    <citation type="submission" date="2018-05" db="EMBL/GenBank/DDBJ databases">
        <title>Genomic Encyclopedia of Type Strains, Phase IV (KMG-IV): sequencing the most valuable type-strain genomes for metagenomic binning, comparative biology and taxonomic classification.</title>
        <authorList>
            <person name="Goeker M."/>
        </authorList>
    </citation>
    <scope>NUCLEOTIDE SEQUENCE [LARGE SCALE GENOMIC DNA]</scope>
    <source>
        <strain evidence="1 2">JC118</strain>
    </source>
</reference>
<evidence type="ECO:0000313" key="1">
    <source>
        <dbReference type="EMBL" id="PXX81007.1"/>
    </source>
</evidence>
<keyword evidence="2" id="KW-1185">Reference proteome</keyword>
<protein>
    <submittedName>
        <fullName evidence="1">Neutral/alkaline ceramidase-like enzyme</fullName>
    </submittedName>
</protein>
<dbReference type="RefSeq" id="WP_022938723.1">
    <property type="nucleotide sequence ID" value="NZ_CABKRQ010000006.1"/>
</dbReference>